<evidence type="ECO:0000313" key="3">
    <source>
        <dbReference type="Proteomes" id="UP000028875"/>
    </source>
</evidence>
<reference evidence="2 3" key="1">
    <citation type="submission" date="2014-03" db="EMBL/GenBank/DDBJ databases">
        <authorList>
            <person name="Urmite Genomes U."/>
        </authorList>
    </citation>
    <scope>NUCLEOTIDE SEQUENCE [LARGE SCALE GENOMIC DNA]</scope>
    <source>
        <strain evidence="2 3">Vm-5</strain>
    </source>
</reference>
<keyword evidence="1" id="KW-0472">Membrane</keyword>
<feature type="transmembrane region" description="Helical" evidence="1">
    <location>
        <begin position="92"/>
        <end position="110"/>
    </location>
</feature>
<protein>
    <submittedName>
        <fullName evidence="2">Uncharacterized protein</fullName>
    </submittedName>
</protein>
<feature type="transmembrane region" description="Helical" evidence="1">
    <location>
        <begin position="131"/>
        <end position="155"/>
    </location>
</feature>
<accession>A0A024Q7R7</accession>
<sequence length="160" mass="18529">MSDSVHLTISEGKRKPPLKVHFILNGEMFWYSEGNKGVRGMKVMLSAILETVRVLVITVFLFILASLVVTAFFEDTTNINYQALIESNSYLFFLRCLQALGILGFIYILYRNKYQFSGWYKGKRMQRLSKRTTRVLFSISLVCTLALYLVVWFMVSVNQL</sequence>
<dbReference type="Proteomes" id="UP000028875">
    <property type="component" value="Unassembled WGS sequence"/>
</dbReference>
<name>A0A024Q7R7_9BACI</name>
<feature type="transmembrane region" description="Helical" evidence="1">
    <location>
        <begin position="51"/>
        <end position="72"/>
    </location>
</feature>
<proteinExistence type="predicted"/>
<evidence type="ECO:0000256" key="1">
    <source>
        <dbReference type="SAM" id="Phobius"/>
    </source>
</evidence>
<gene>
    <name evidence="2" type="ORF">BN990_00222</name>
</gene>
<keyword evidence="3" id="KW-1185">Reference proteome</keyword>
<keyword evidence="1" id="KW-0812">Transmembrane</keyword>
<comment type="caution">
    <text evidence="2">The sequence shown here is derived from an EMBL/GenBank/DDBJ whole genome shotgun (WGS) entry which is preliminary data.</text>
</comment>
<organism evidence="2 3">
    <name type="scientific">Virgibacillus massiliensis</name>
    <dbReference type="NCBI Taxonomy" id="1462526"/>
    <lineage>
        <taxon>Bacteria</taxon>
        <taxon>Bacillati</taxon>
        <taxon>Bacillota</taxon>
        <taxon>Bacilli</taxon>
        <taxon>Bacillales</taxon>
        <taxon>Bacillaceae</taxon>
        <taxon>Virgibacillus</taxon>
    </lineage>
</organism>
<dbReference type="STRING" id="1462526.BN990_00222"/>
<keyword evidence="1" id="KW-1133">Transmembrane helix</keyword>
<dbReference type="AlphaFoldDB" id="A0A024Q7R7"/>
<evidence type="ECO:0000313" key="2">
    <source>
        <dbReference type="EMBL" id="CDQ37956.1"/>
    </source>
</evidence>
<dbReference type="EMBL" id="CCDP010000001">
    <property type="protein sequence ID" value="CDQ37956.1"/>
    <property type="molecule type" value="Genomic_DNA"/>
</dbReference>
<reference evidence="3" key="2">
    <citation type="submission" date="2014-05" db="EMBL/GenBank/DDBJ databases">
        <title>Draft genome sequence of Virgibacillus massiliensis Vm-5.</title>
        <authorList>
            <person name="Khelaifia S."/>
            <person name="Croce O."/>
            <person name="Lagier J.C."/>
            <person name="Raoult D."/>
        </authorList>
    </citation>
    <scope>NUCLEOTIDE SEQUENCE [LARGE SCALE GENOMIC DNA]</scope>
    <source>
        <strain evidence="3">Vm-5</strain>
    </source>
</reference>